<keyword evidence="10" id="KW-1185">Reference proteome</keyword>
<dbReference type="InterPro" id="IPR010227">
    <property type="entry name" value="NADH_Q_OxRdtase_chainM/4"/>
</dbReference>
<dbReference type="PANTHER" id="PTHR43507:SF1">
    <property type="entry name" value="NADH-UBIQUINONE OXIDOREDUCTASE CHAIN 4"/>
    <property type="match status" value="1"/>
</dbReference>
<feature type="transmembrane region" description="Helical" evidence="7">
    <location>
        <begin position="397"/>
        <end position="426"/>
    </location>
</feature>
<feature type="transmembrane region" description="Helical" evidence="7">
    <location>
        <begin position="6"/>
        <end position="24"/>
    </location>
</feature>
<proteinExistence type="inferred from homology"/>
<sequence>MTTFPVLTTLLLLPLLGTALCLLFRRQADLCREIALAVTLVILGFSIWCFTFPAAADGWILSESYRWIPRLGARLTLEMDGLSLLLVALTAFLQVIAVLISWHQKKHPAFFYALLLLMECGILGVFLATDLLLFYLFWEMMLIPMFFLIGIWGHGRRVYAAVKFFLFTLAGSLLMLLAIIGLYLLHGRQTGDYSFALEALKATDCGGLEPWLYAGFMLGFLIKVPVIPFHTWLPDAHTVAPAAGSLDLAGLLLKTGVFGILRFAFPLFPAAAAASLPLLATLALVGLFYGAWCAYVQNDVKRLIAYSSVSHLGVTMLGLASANVPAMEGAILLMLCHGVTTGALFALVSMLRRRTGTRDLDRLGGLWKEAPVFSCFFLFFALASLGLPGLANFSGEFLVFVGAFRTVPLWGALAVAGVVFAAAYTLRMVQGSLWGERPTRGRPWPDLTALEVIALAPLVLFTLWLGLYPETFLAPLHQPVRLLLEQAAPLVAVNGGMP</sequence>
<comment type="subcellular location">
    <subcellularLocation>
        <location evidence="1">Endomembrane system</location>
        <topology evidence="1">Multi-pass membrane protein</topology>
    </subcellularLocation>
    <subcellularLocation>
        <location evidence="6">Membrane</location>
        <topology evidence="6">Multi-pass membrane protein</topology>
    </subcellularLocation>
</comment>
<evidence type="ECO:0000256" key="2">
    <source>
        <dbReference type="ARBA" id="ARBA00009025"/>
    </source>
</evidence>
<feature type="transmembrane region" description="Helical" evidence="7">
    <location>
        <begin position="447"/>
        <end position="467"/>
    </location>
</feature>
<reference evidence="9 10" key="1">
    <citation type="submission" date="2019-07" db="EMBL/GenBank/DDBJ databases">
        <title>Genomic Encyclopedia of Type Strains, Phase IV (KMG-IV): sequencing the most valuable type-strain genomes for metagenomic binning, comparative biology and taxonomic classification.</title>
        <authorList>
            <person name="Goeker M."/>
        </authorList>
    </citation>
    <scope>NUCLEOTIDE SEQUENCE [LARGE SCALE GENOMIC DNA]</scope>
    <source>
        <strain evidence="9 10">SS015</strain>
    </source>
</reference>
<gene>
    <name evidence="9" type="ORF">EDC39_103118</name>
</gene>
<keyword evidence="3 6" id="KW-0812">Transmembrane</keyword>
<feature type="domain" description="NADH:quinone oxidoreductase/Mrp antiporter transmembrane" evidence="8">
    <location>
        <begin position="128"/>
        <end position="420"/>
    </location>
</feature>
<dbReference type="PRINTS" id="PR01437">
    <property type="entry name" value="NUOXDRDTASE4"/>
</dbReference>
<evidence type="ECO:0000256" key="4">
    <source>
        <dbReference type="ARBA" id="ARBA00022989"/>
    </source>
</evidence>
<dbReference type="InterPro" id="IPR003918">
    <property type="entry name" value="NADH_UbQ_OxRdtase"/>
</dbReference>
<evidence type="ECO:0000256" key="3">
    <source>
        <dbReference type="ARBA" id="ARBA00022692"/>
    </source>
</evidence>
<feature type="transmembrane region" description="Helical" evidence="7">
    <location>
        <begin position="330"/>
        <end position="351"/>
    </location>
</feature>
<evidence type="ECO:0000256" key="7">
    <source>
        <dbReference type="SAM" id="Phobius"/>
    </source>
</evidence>
<evidence type="ECO:0000256" key="1">
    <source>
        <dbReference type="ARBA" id="ARBA00004127"/>
    </source>
</evidence>
<protein>
    <submittedName>
        <fullName evidence="9">NADH dehydrogenase subunit M</fullName>
    </submittedName>
</protein>
<dbReference type="AlphaFoldDB" id="A0A5D3WLX0"/>
<feature type="transmembrane region" description="Helical" evidence="7">
    <location>
        <begin position="245"/>
        <end position="265"/>
    </location>
</feature>
<feature type="transmembrane region" description="Helical" evidence="7">
    <location>
        <begin position="271"/>
        <end position="291"/>
    </location>
</feature>
<feature type="transmembrane region" description="Helical" evidence="7">
    <location>
        <begin position="81"/>
        <end position="102"/>
    </location>
</feature>
<dbReference type="EMBL" id="VNIB01000003">
    <property type="protein sequence ID" value="TYO99274.1"/>
    <property type="molecule type" value="Genomic_DNA"/>
</dbReference>
<feature type="transmembrane region" description="Helical" evidence="7">
    <location>
        <begin position="211"/>
        <end position="233"/>
    </location>
</feature>
<comment type="caution">
    <text evidence="9">The sequence shown here is derived from an EMBL/GenBank/DDBJ whole genome shotgun (WGS) entry which is preliminary data.</text>
</comment>
<dbReference type="Pfam" id="PF00361">
    <property type="entry name" value="Proton_antipo_M"/>
    <property type="match status" value="1"/>
</dbReference>
<dbReference type="OrthoDB" id="9805769at2"/>
<dbReference type="GO" id="GO:0012505">
    <property type="term" value="C:endomembrane system"/>
    <property type="evidence" value="ECO:0007669"/>
    <property type="project" value="UniProtKB-SubCell"/>
</dbReference>
<dbReference type="GO" id="GO:0042773">
    <property type="term" value="P:ATP synthesis coupled electron transport"/>
    <property type="evidence" value="ECO:0007669"/>
    <property type="project" value="InterPro"/>
</dbReference>
<evidence type="ECO:0000256" key="5">
    <source>
        <dbReference type="ARBA" id="ARBA00023136"/>
    </source>
</evidence>
<feature type="transmembrane region" description="Helical" evidence="7">
    <location>
        <begin position="372"/>
        <end position="391"/>
    </location>
</feature>
<dbReference type="RefSeq" id="WP_148895197.1">
    <property type="nucleotide sequence ID" value="NZ_VNIB01000003.1"/>
</dbReference>
<dbReference type="GO" id="GO:0008137">
    <property type="term" value="F:NADH dehydrogenase (ubiquinone) activity"/>
    <property type="evidence" value="ECO:0007669"/>
    <property type="project" value="InterPro"/>
</dbReference>
<dbReference type="NCBIfam" id="TIGR01972">
    <property type="entry name" value="NDH_I_M"/>
    <property type="match status" value="1"/>
</dbReference>
<dbReference type="InterPro" id="IPR001750">
    <property type="entry name" value="ND/Mrp_TM"/>
</dbReference>
<feature type="transmembrane region" description="Helical" evidence="7">
    <location>
        <begin position="164"/>
        <end position="185"/>
    </location>
</feature>
<dbReference type="GO" id="GO:0016020">
    <property type="term" value="C:membrane"/>
    <property type="evidence" value="ECO:0007669"/>
    <property type="project" value="UniProtKB-SubCell"/>
</dbReference>
<feature type="transmembrane region" description="Helical" evidence="7">
    <location>
        <begin position="36"/>
        <end position="61"/>
    </location>
</feature>
<accession>A0A5D3WLX0</accession>
<evidence type="ECO:0000259" key="8">
    <source>
        <dbReference type="Pfam" id="PF00361"/>
    </source>
</evidence>
<feature type="transmembrane region" description="Helical" evidence="7">
    <location>
        <begin position="133"/>
        <end position="152"/>
    </location>
</feature>
<feature type="transmembrane region" description="Helical" evidence="7">
    <location>
        <begin position="109"/>
        <end position="127"/>
    </location>
</feature>
<dbReference type="GO" id="GO:0003954">
    <property type="term" value="F:NADH dehydrogenase activity"/>
    <property type="evidence" value="ECO:0007669"/>
    <property type="project" value="TreeGrafter"/>
</dbReference>
<evidence type="ECO:0000313" key="9">
    <source>
        <dbReference type="EMBL" id="TYO99274.1"/>
    </source>
</evidence>
<evidence type="ECO:0000256" key="6">
    <source>
        <dbReference type="RuleBase" id="RU000320"/>
    </source>
</evidence>
<feature type="transmembrane region" description="Helical" evidence="7">
    <location>
        <begin position="303"/>
        <end position="324"/>
    </location>
</feature>
<keyword evidence="5 7" id="KW-0472">Membrane</keyword>
<name>A0A5D3WLX0_9BACT</name>
<comment type="similarity">
    <text evidence="2">Belongs to the complex I subunit 4 family.</text>
</comment>
<evidence type="ECO:0000313" key="10">
    <source>
        <dbReference type="Proteomes" id="UP000324159"/>
    </source>
</evidence>
<dbReference type="GO" id="GO:0015990">
    <property type="term" value="P:electron transport coupled proton transport"/>
    <property type="evidence" value="ECO:0007669"/>
    <property type="project" value="TreeGrafter"/>
</dbReference>
<dbReference type="PANTHER" id="PTHR43507">
    <property type="entry name" value="NADH-UBIQUINONE OXIDOREDUCTASE CHAIN 4"/>
    <property type="match status" value="1"/>
</dbReference>
<dbReference type="GO" id="GO:0048039">
    <property type="term" value="F:ubiquinone binding"/>
    <property type="evidence" value="ECO:0007669"/>
    <property type="project" value="TreeGrafter"/>
</dbReference>
<dbReference type="Proteomes" id="UP000324159">
    <property type="component" value="Unassembled WGS sequence"/>
</dbReference>
<keyword evidence="4 7" id="KW-1133">Transmembrane helix</keyword>
<organism evidence="9 10">
    <name type="scientific">Geothermobacter ehrlichii</name>
    <dbReference type="NCBI Taxonomy" id="213224"/>
    <lineage>
        <taxon>Bacteria</taxon>
        <taxon>Pseudomonadati</taxon>
        <taxon>Thermodesulfobacteriota</taxon>
        <taxon>Desulfuromonadia</taxon>
        <taxon>Desulfuromonadales</taxon>
        <taxon>Geothermobacteraceae</taxon>
        <taxon>Geothermobacter</taxon>
    </lineage>
</organism>